<evidence type="ECO:0000256" key="1">
    <source>
        <dbReference type="ARBA" id="ARBA00022768"/>
    </source>
</evidence>
<dbReference type="OrthoDB" id="277235at2759"/>
<reference evidence="6 7" key="1">
    <citation type="journal article" date="2018" name="Mol. Biol. Evol.">
        <title>Broad Genomic Sampling Reveals a Smut Pathogenic Ancestry of the Fungal Clade Ustilaginomycotina.</title>
        <authorList>
            <person name="Kijpornyongpan T."/>
            <person name="Mondo S.J."/>
            <person name="Barry K."/>
            <person name="Sandor L."/>
            <person name="Lee J."/>
            <person name="Lipzen A."/>
            <person name="Pangilinan J."/>
            <person name="LaButti K."/>
            <person name="Hainaut M."/>
            <person name="Henrissat B."/>
            <person name="Grigoriev I.V."/>
            <person name="Spatafora J.W."/>
            <person name="Aime M.C."/>
        </authorList>
    </citation>
    <scope>NUCLEOTIDE SEQUENCE [LARGE SCALE GENOMIC DNA]</scope>
    <source>
        <strain evidence="6 7">MCA 5214</strain>
    </source>
</reference>
<dbReference type="AlphaFoldDB" id="A0A316UZJ5"/>
<dbReference type="STRING" id="1569628.A0A316UZJ5"/>
<keyword evidence="7" id="KW-1185">Reference proteome</keyword>
<evidence type="ECO:0000256" key="4">
    <source>
        <dbReference type="SAM" id="MobiDB-lite"/>
    </source>
</evidence>
<evidence type="ECO:0000313" key="6">
    <source>
        <dbReference type="EMBL" id="PWN28595.1"/>
    </source>
</evidence>
<keyword evidence="3" id="KW-0496">Mitochondrion</keyword>
<dbReference type="InterPro" id="IPR014039">
    <property type="entry name" value="Transl_elong_EFTs/EF1B_dimer"/>
</dbReference>
<accession>A0A316UZJ5</accession>
<dbReference type="InterPro" id="IPR001816">
    <property type="entry name" value="Transl_elong_EFTs/EF1B"/>
</dbReference>
<dbReference type="RefSeq" id="XP_025363207.1">
    <property type="nucleotide sequence ID" value="XM_025509133.1"/>
</dbReference>
<proteinExistence type="predicted"/>
<dbReference type="InterPro" id="IPR036402">
    <property type="entry name" value="EF-Ts_dimer_sf"/>
</dbReference>
<evidence type="ECO:0000256" key="2">
    <source>
        <dbReference type="ARBA" id="ARBA00022917"/>
    </source>
</evidence>
<dbReference type="GO" id="GO:0003746">
    <property type="term" value="F:translation elongation factor activity"/>
    <property type="evidence" value="ECO:0007669"/>
    <property type="project" value="UniProtKB-KW"/>
</dbReference>
<dbReference type="Gene3D" id="1.10.8.10">
    <property type="entry name" value="DNA helicase RuvA subunit, C-terminal domain"/>
    <property type="match status" value="1"/>
</dbReference>
<dbReference type="PANTHER" id="PTHR11741:SF0">
    <property type="entry name" value="ELONGATION FACTOR TS, MITOCHONDRIAL"/>
    <property type="match status" value="1"/>
</dbReference>
<protein>
    <recommendedName>
        <fullName evidence="5">Translation elongation factor EFTs/EF1B dimerisation domain-containing protein</fullName>
    </recommendedName>
</protein>
<keyword evidence="1" id="KW-0251">Elongation factor</keyword>
<dbReference type="GeneID" id="37030956"/>
<feature type="compositionally biased region" description="Low complexity" evidence="4">
    <location>
        <begin position="20"/>
        <end position="35"/>
    </location>
</feature>
<organism evidence="6 7">
    <name type="scientific">Jaminaea rosea</name>
    <dbReference type="NCBI Taxonomy" id="1569628"/>
    <lineage>
        <taxon>Eukaryota</taxon>
        <taxon>Fungi</taxon>
        <taxon>Dikarya</taxon>
        <taxon>Basidiomycota</taxon>
        <taxon>Ustilaginomycotina</taxon>
        <taxon>Exobasidiomycetes</taxon>
        <taxon>Microstromatales</taxon>
        <taxon>Microstromatales incertae sedis</taxon>
        <taxon>Jaminaea</taxon>
    </lineage>
</organism>
<dbReference type="PANTHER" id="PTHR11741">
    <property type="entry name" value="ELONGATION FACTOR TS"/>
    <property type="match status" value="1"/>
</dbReference>
<dbReference type="GO" id="GO:0070125">
    <property type="term" value="P:mitochondrial translational elongation"/>
    <property type="evidence" value="ECO:0007669"/>
    <property type="project" value="TreeGrafter"/>
</dbReference>
<dbReference type="InterPro" id="IPR018101">
    <property type="entry name" value="Transl_elong_Ts_CS"/>
</dbReference>
<evidence type="ECO:0000256" key="3">
    <source>
        <dbReference type="ARBA" id="ARBA00023128"/>
    </source>
</evidence>
<dbReference type="Gene3D" id="3.30.479.20">
    <property type="entry name" value="Elongation factor Ts, dimerisation domain"/>
    <property type="match status" value="1"/>
</dbReference>
<evidence type="ECO:0000259" key="5">
    <source>
        <dbReference type="Pfam" id="PF00889"/>
    </source>
</evidence>
<feature type="region of interest" description="Disordered" evidence="4">
    <location>
        <begin position="20"/>
        <end position="42"/>
    </location>
</feature>
<dbReference type="EMBL" id="KZ819665">
    <property type="protein sequence ID" value="PWN28595.1"/>
    <property type="molecule type" value="Genomic_DNA"/>
</dbReference>
<sequence>MSLPTSHLLRRACSAASSASSSSRLLHTTLPRRSSTPTKKPAIASISAIRQAVPGTSMLKAREALYATQSPNTGEDDVHAALQWLDEDRRKSGAKKAEKVADRTNNEGLVGICLLADGLPQGEAQQDSGAHAAAPQGGLVELNCETDFVARNDVFLQLVNDISHTAALFPTLAGLPPMSKTSTLQDLPLQAFMDFPLMPADPTATAGTGSLRTVRSAIIDVVARLGEKVTLCRASAILLPPRGANMGAKLPPKVVASAFAHGSTSAGKQQRPGQMMAAGKVVSLLLTKVQTPAAVASSSSSQIATRSSAASLRALTRSLARQAAGMETLAIRASADAAAAEEAAAGAAPLPLYSQPFAMLLSSAGIERSSEEESVQSILSRWWSGEGQTEGEAAAAEIVAGGEEEDAKGSVDVVDMRRWRVGEVAPSPVVEEATQA</sequence>
<evidence type="ECO:0000313" key="7">
    <source>
        <dbReference type="Proteomes" id="UP000245884"/>
    </source>
</evidence>
<dbReference type="PROSITE" id="PS01127">
    <property type="entry name" value="EF_TS_2"/>
    <property type="match status" value="1"/>
</dbReference>
<name>A0A316UZJ5_9BASI</name>
<dbReference type="GO" id="GO:0005739">
    <property type="term" value="C:mitochondrion"/>
    <property type="evidence" value="ECO:0007669"/>
    <property type="project" value="GOC"/>
</dbReference>
<gene>
    <name evidence="6" type="ORF">BDZ90DRAFT_278944</name>
</gene>
<dbReference type="Proteomes" id="UP000245884">
    <property type="component" value="Unassembled WGS sequence"/>
</dbReference>
<dbReference type="Pfam" id="PF00889">
    <property type="entry name" value="EF_TS"/>
    <property type="match status" value="1"/>
</dbReference>
<dbReference type="SUPFAM" id="SSF54713">
    <property type="entry name" value="Elongation factor Ts (EF-Ts), dimerisation domain"/>
    <property type="match status" value="1"/>
</dbReference>
<feature type="domain" description="Translation elongation factor EFTs/EF1B dimerisation" evidence="5">
    <location>
        <begin position="139"/>
        <end position="237"/>
    </location>
</feature>
<keyword evidence="2" id="KW-0648">Protein biosynthesis</keyword>